<evidence type="ECO:0000313" key="1">
    <source>
        <dbReference type="EMBL" id="NCU17957.1"/>
    </source>
</evidence>
<gene>
    <name evidence="1" type="ORF">GW534_09475</name>
</gene>
<sequence length="418" mass="46609">MDKFFDKLMESKWFVRVLALLVALLLYTTAYIDEKGDRPAAANNDSTAVIEDVPVQLYYDEENYVVTSSPQTVTVLIEGPSSIVRSTENLRNFTVFLDLYDADIGTQEVEFQIEDISDKLTVQIEPSKAKVNMQEKVTQEFSVEVQFNTSLLEEGYTAGEPVVEPKTATVTGGKDVVDRISYVLAIIEHEGGINRDLTQKATLTVLDQNLDKLNVVVEPKEVKVTIPVNSPEKKVSLKFEQIGTPPENIIIERIQSEINEVVIYGKKNVLEEITSLTVPVDVSEITESQEIEVPIPFQDDVFASVPETVTVKIDVEKVDARTFENIPIGYIGLDEEKYTLTFLEPGNGQVDLTVTGREGVLRSVSKSDFDLSINVADLDVGEHEIEIDVNGPNNVSWKLERNSIIVAIDEITETTMEN</sequence>
<proteinExistence type="predicted"/>
<reference evidence="1 2" key="1">
    <citation type="submission" date="2020-01" db="EMBL/GenBank/DDBJ databases">
        <title>A novel Bacillus sp. from Pasinler.</title>
        <authorList>
            <person name="Adiguzel A."/>
            <person name="Ay H."/>
            <person name="Baltaci M.O."/>
        </authorList>
    </citation>
    <scope>NUCLEOTIDE SEQUENCE [LARGE SCALE GENOMIC DNA]</scope>
    <source>
        <strain evidence="1 2">P1</strain>
    </source>
</reference>
<evidence type="ECO:0000313" key="2">
    <source>
        <dbReference type="Proteomes" id="UP000743899"/>
    </source>
</evidence>
<protein>
    <submittedName>
        <fullName evidence="1">YbbR-like domain-containing protein</fullName>
    </submittedName>
</protein>
<name>A0ABX0A567_9BACI</name>
<dbReference type="InterPro" id="IPR053154">
    <property type="entry name" value="c-di-AMP_regulator"/>
</dbReference>
<dbReference type="Gene3D" id="2.170.120.30">
    <property type="match status" value="2"/>
</dbReference>
<accession>A0ABX0A567</accession>
<dbReference type="RefSeq" id="WP_161920786.1">
    <property type="nucleotide sequence ID" value="NZ_JAACYS010000040.1"/>
</dbReference>
<dbReference type="PANTHER" id="PTHR37804">
    <property type="entry name" value="CDAA REGULATORY PROTEIN CDAR"/>
    <property type="match status" value="1"/>
</dbReference>
<dbReference type="Proteomes" id="UP000743899">
    <property type="component" value="Unassembled WGS sequence"/>
</dbReference>
<dbReference type="Pfam" id="PF07949">
    <property type="entry name" value="YbbR"/>
    <property type="match status" value="3"/>
</dbReference>
<dbReference type="EMBL" id="JAACYS010000040">
    <property type="protein sequence ID" value="NCU17957.1"/>
    <property type="molecule type" value="Genomic_DNA"/>
</dbReference>
<comment type="caution">
    <text evidence="1">The sequence shown here is derived from an EMBL/GenBank/DDBJ whole genome shotgun (WGS) entry which is preliminary data.</text>
</comment>
<keyword evidence="2" id="KW-1185">Reference proteome</keyword>
<dbReference type="Gene3D" id="2.170.120.40">
    <property type="entry name" value="YbbR-like domain"/>
    <property type="match status" value="2"/>
</dbReference>
<dbReference type="PANTHER" id="PTHR37804:SF1">
    <property type="entry name" value="CDAA REGULATORY PROTEIN CDAR"/>
    <property type="match status" value="1"/>
</dbReference>
<dbReference type="InterPro" id="IPR012505">
    <property type="entry name" value="YbbR"/>
</dbReference>
<organism evidence="1 2">
    <name type="scientific">Pallidibacillus pasinlerensis</name>
    <dbReference type="NCBI Taxonomy" id="2703818"/>
    <lineage>
        <taxon>Bacteria</taxon>
        <taxon>Bacillati</taxon>
        <taxon>Bacillota</taxon>
        <taxon>Bacilli</taxon>
        <taxon>Bacillales</taxon>
        <taxon>Bacillaceae</taxon>
        <taxon>Pallidibacillus</taxon>
    </lineage>
</organism>